<accession>A0AAV4P7F5</accession>
<protein>
    <submittedName>
        <fullName evidence="1">Uncharacterized protein</fullName>
    </submittedName>
</protein>
<proteinExistence type="predicted"/>
<reference evidence="1 2" key="1">
    <citation type="submission" date="2021-06" db="EMBL/GenBank/DDBJ databases">
        <title>Caerostris extrusa draft genome.</title>
        <authorList>
            <person name="Kono N."/>
            <person name="Arakawa K."/>
        </authorList>
    </citation>
    <scope>NUCLEOTIDE SEQUENCE [LARGE SCALE GENOMIC DNA]</scope>
</reference>
<evidence type="ECO:0000313" key="1">
    <source>
        <dbReference type="EMBL" id="GIX91953.1"/>
    </source>
</evidence>
<comment type="caution">
    <text evidence="1">The sequence shown here is derived from an EMBL/GenBank/DDBJ whole genome shotgun (WGS) entry which is preliminary data.</text>
</comment>
<evidence type="ECO:0000313" key="2">
    <source>
        <dbReference type="Proteomes" id="UP001054945"/>
    </source>
</evidence>
<dbReference type="EMBL" id="BPLR01004080">
    <property type="protein sequence ID" value="GIX91953.1"/>
    <property type="molecule type" value="Genomic_DNA"/>
</dbReference>
<organism evidence="1 2">
    <name type="scientific">Caerostris extrusa</name>
    <name type="common">Bark spider</name>
    <name type="synonym">Caerostris bankana</name>
    <dbReference type="NCBI Taxonomy" id="172846"/>
    <lineage>
        <taxon>Eukaryota</taxon>
        <taxon>Metazoa</taxon>
        <taxon>Ecdysozoa</taxon>
        <taxon>Arthropoda</taxon>
        <taxon>Chelicerata</taxon>
        <taxon>Arachnida</taxon>
        <taxon>Araneae</taxon>
        <taxon>Araneomorphae</taxon>
        <taxon>Entelegynae</taxon>
        <taxon>Araneoidea</taxon>
        <taxon>Araneidae</taxon>
        <taxon>Caerostris</taxon>
    </lineage>
</organism>
<sequence length="96" mass="10915">MNCMASFYTDATLRGIIALCLDDQDLLTPIIILQLYRRQLHSISCCVGGGIQKNGSHSHIFLDLLFDPDFNKCAIHLQHEIRQLVYYLVSFDNDAV</sequence>
<dbReference type="AlphaFoldDB" id="A0AAV4P7F5"/>
<gene>
    <name evidence="1" type="ORF">CEXT_703831</name>
</gene>
<name>A0AAV4P7F5_CAEEX</name>
<dbReference type="Proteomes" id="UP001054945">
    <property type="component" value="Unassembled WGS sequence"/>
</dbReference>
<keyword evidence="2" id="KW-1185">Reference proteome</keyword>